<organism evidence="1">
    <name type="scientific">freshwater metagenome</name>
    <dbReference type="NCBI Taxonomy" id="449393"/>
    <lineage>
        <taxon>unclassified sequences</taxon>
        <taxon>metagenomes</taxon>
        <taxon>ecological metagenomes</taxon>
    </lineage>
</organism>
<evidence type="ECO:0000313" key="1">
    <source>
        <dbReference type="EMBL" id="CAB4876506.1"/>
    </source>
</evidence>
<sequence length="83" mass="9144">MKASAQKRPNSLPRSNSKVLAIGLFGPLSLVRGEIYIGNMTLNPENQASSTPVFIEVPKPVNLMTPSEKDEFIEEILRAFEGK</sequence>
<name>A0A6J7E0U3_9ZZZZ</name>
<accession>A0A6J7E0U3</accession>
<proteinExistence type="predicted"/>
<protein>
    <submittedName>
        <fullName evidence="1">Unannotated protein</fullName>
    </submittedName>
</protein>
<dbReference type="EMBL" id="CAFBLH010000051">
    <property type="protein sequence ID" value="CAB4876506.1"/>
    <property type="molecule type" value="Genomic_DNA"/>
</dbReference>
<dbReference type="AlphaFoldDB" id="A0A6J7E0U3"/>
<reference evidence="1" key="1">
    <citation type="submission" date="2020-05" db="EMBL/GenBank/DDBJ databases">
        <authorList>
            <person name="Chiriac C."/>
            <person name="Salcher M."/>
            <person name="Ghai R."/>
            <person name="Kavagutti S V."/>
        </authorList>
    </citation>
    <scope>NUCLEOTIDE SEQUENCE</scope>
</reference>
<gene>
    <name evidence="1" type="ORF">UFOPK3342_01290</name>
</gene>